<dbReference type="CDD" id="cd18773">
    <property type="entry name" value="PDC1_HK_sensor"/>
    <property type="match status" value="1"/>
</dbReference>
<dbReference type="InterPro" id="IPR043128">
    <property type="entry name" value="Rev_trsase/Diguanyl_cyclase"/>
</dbReference>
<dbReference type="OrthoDB" id="5449717at2"/>
<feature type="transmembrane region" description="Helical" evidence="1">
    <location>
        <begin position="14"/>
        <end position="36"/>
    </location>
</feature>
<evidence type="ECO:0000259" key="2">
    <source>
        <dbReference type="SMART" id="SM00267"/>
    </source>
</evidence>
<protein>
    <submittedName>
        <fullName evidence="3">Diguanylate cyclase (GGDEF) domain-containing protein</fullName>
    </submittedName>
</protein>
<dbReference type="Gene3D" id="3.30.70.270">
    <property type="match status" value="1"/>
</dbReference>
<gene>
    <name evidence="3" type="ORF">SAMN02910406_03190</name>
</gene>
<dbReference type="GO" id="GO:1902201">
    <property type="term" value="P:negative regulation of bacterial-type flagellum-dependent cell motility"/>
    <property type="evidence" value="ECO:0007669"/>
    <property type="project" value="TreeGrafter"/>
</dbReference>
<dbReference type="PANTHER" id="PTHR45138">
    <property type="entry name" value="REGULATORY COMPONENTS OF SENSORY TRANSDUCTION SYSTEM"/>
    <property type="match status" value="1"/>
</dbReference>
<keyword evidence="1" id="KW-0812">Transmembrane</keyword>
<dbReference type="SUPFAM" id="SSF55073">
    <property type="entry name" value="Nucleotide cyclase"/>
    <property type="match status" value="1"/>
</dbReference>
<sequence length="513" mass="56620">MATKKRKPKKLSPITWILIGVLAVMAILITFMTVSVSRITAKNAQSNMQTVAAERAKVIEDYVIWAEDTLTNFSHASDVKNLLLNPNDTEAKNQAQKYTSDFASKIGDLEGLYIADWNSKTLTHSNPETVGTIIREGERLDQLHNALLAAGDDTYTAGILISPSSGKQVVAIYRCIYNGSEPIGFVGLAVQSEKTLSDLADMQISGLENASYLLLNTEDNVYIYAPDPSMVGQVCEFPDVQNVNASIISGSGEYKGVGEFKDDYTGTMMLSTYVYLDEYGWTLLFNAPSSEVYSMRNQLQIFILIFGVLILLLVGIFGIINAHQENVNRKLGLQVQKNAATEESLQTAMFQDILTEVLNRVSFSVDIENIQTDIDHPCYCIMFDISELAAINMQFGNDAGDAVLTRTAQVLKESFPDGKIYRTGDDEFVITILKNDNSPFAHNQVVNEIIKAQSELMKKQDIPDGQIDVAYKIASVRTADELNTTVIAVLKDMAKNNGICPIGQFPFLDLDSM</sequence>
<dbReference type="InterPro" id="IPR029787">
    <property type="entry name" value="Nucleotide_cyclase"/>
</dbReference>
<dbReference type="InterPro" id="IPR029151">
    <property type="entry name" value="Sensor-like_sf"/>
</dbReference>
<dbReference type="GO" id="GO:0043709">
    <property type="term" value="P:cell adhesion involved in single-species biofilm formation"/>
    <property type="evidence" value="ECO:0007669"/>
    <property type="project" value="TreeGrafter"/>
</dbReference>
<dbReference type="Proteomes" id="UP000182192">
    <property type="component" value="Unassembled WGS sequence"/>
</dbReference>
<dbReference type="InterPro" id="IPR050469">
    <property type="entry name" value="Diguanylate_Cyclase"/>
</dbReference>
<evidence type="ECO:0000313" key="4">
    <source>
        <dbReference type="Proteomes" id="UP000182192"/>
    </source>
</evidence>
<organism evidence="3 4">
    <name type="scientific">Ruminococcus albus</name>
    <dbReference type="NCBI Taxonomy" id="1264"/>
    <lineage>
        <taxon>Bacteria</taxon>
        <taxon>Bacillati</taxon>
        <taxon>Bacillota</taxon>
        <taxon>Clostridia</taxon>
        <taxon>Eubacteriales</taxon>
        <taxon>Oscillospiraceae</taxon>
        <taxon>Ruminococcus</taxon>
    </lineage>
</organism>
<proteinExistence type="predicted"/>
<dbReference type="SMART" id="SM00267">
    <property type="entry name" value="GGDEF"/>
    <property type="match status" value="1"/>
</dbReference>
<dbReference type="RefSeq" id="WP_074962985.1">
    <property type="nucleotide sequence ID" value="NZ_FOKQ01000038.1"/>
</dbReference>
<dbReference type="SUPFAM" id="SSF103190">
    <property type="entry name" value="Sensory domain-like"/>
    <property type="match status" value="1"/>
</dbReference>
<keyword evidence="1" id="KW-1133">Transmembrane helix</keyword>
<reference evidence="3 4" key="1">
    <citation type="submission" date="2016-10" db="EMBL/GenBank/DDBJ databases">
        <authorList>
            <person name="de Groot N.N."/>
        </authorList>
    </citation>
    <scope>NUCLEOTIDE SEQUENCE [LARGE SCALE GENOMIC DNA]</scope>
    <source>
        <strain evidence="3 4">AR67</strain>
    </source>
</reference>
<dbReference type="Pfam" id="PF00990">
    <property type="entry name" value="GGDEF"/>
    <property type="match status" value="1"/>
</dbReference>
<feature type="transmembrane region" description="Helical" evidence="1">
    <location>
        <begin position="299"/>
        <end position="320"/>
    </location>
</feature>
<dbReference type="InterPro" id="IPR000160">
    <property type="entry name" value="GGDEF_dom"/>
</dbReference>
<dbReference type="PANTHER" id="PTHR45138:SF9">
    <property type="entry name" value="DIGUANYLATE CYCLASE DGCM-RELATED"/>
    <property type="match status" value="1"/>
</dbReference>
<keyword evidence="1" id="KW-0472">Membrane</keyword>
<accession>A0A1I1PUN2</accession>
<evidence type="ECO:0000313" key="3">
    <source>
        <dbReference type="EMBL" id="SFD13611.1"/>
    </source>
</evidence>
<feature type="domain" description="GGDEF" evidence="2">
    <location>
        <begin position="338"/>
        <end position="502"/>
    </location>
</feature>
<evidence type="ECO:0000256" key="1">
    <source>
        <dbReference type="SAM" id="Phobius"/>
    </source>
</evidence>
<dbReference type="AlphaFoldDB" id="A0A1I1PUN2"/>
<dbReference type="Gene3D" id="3.30.450.20">
    <property type="entry name" value="PAS domain"/>
    <property type="match status" value="1"/>
</dbReference>
<dbReference type="GO" id="GO:0052621">
    <property type="term" value="F:diguanylate cyclase activity"/>
    <property type="evidence" value="ECO:0007669"/>
    <property type="project" value="TreeGrafter"/>
</dbReference>
<dbReference type="EMBL" id="FOKQ01000038">
    <property type="protein sequence ID" value="SFD13611.1"/>
    <property type="molecule type" value="Genomic_DNA"/>
</dbReference>
<dbReference type="GO" id="GO:0005886">
    <property type="term" value="C:plasma membrane"/>
    <property type="evidence" value="ECO:0007669"/>
    <property type="project" value="TreeGrafter"/>
</dbReference>
<dbReference type="NCBIfam" id="TIGR00254">
    <property type="entry name" value="GGDEF"/>
    <property type="match status" value="1"/>
</dbReference>
<name>A0A1I1PUN2_RUMAL</name>